<dbReference type="Gene3D" id="3.30.70.270">
    <property type="match status" value="1"/>
</dbReference>
<keyword evidence="1" id="KW-0808">Transferase</keyword>
<evidence type="ECO:0000259" key="8">
    <source>
        <dbReference type="Pfam" id="PF17921"/>
    </source>
</evidence>
<evidence type="ECO:0000256" key="2">
    <source>
        <dbReference type="ARBA" id="ARBA00022695"/>
    </source>
</evidence>
<gene>
    <name evidence="9" type="ORF">Nepgr_002800</name>
</gene>
<evidence type="ECO:0000313" key="10">
    <source>
        <dbReference type="Proteomes" id="UP001279734"/>
    </source>
</evidence>
<dbReference type="CDD" id="cd09274">
    <property type="entry name" value="RNase_HI_RT_Ty3"/>
    <property type="match status" value="1"/>
</dbReference>
<dbReference type="InterPro" id="IPR041373">
    <property type="entry name" value="RT_RNaseH"/>
</dbReference>
<feature type="domain" description="Integrase zinc-binding" evidence="8">
    <location>
        <begin position="229"/>
        <end position="263"/>
    </location>
</feature>
<protein>
    <recommendedName>
        <fullName evidence="11">Reverse transcriptase RNase H-like domain-containing protein</fullName>
    </recommendedName>
</protein>
<dbReference type="PANTHER" id="PTHR37984">
    <property type="entry name" value="PROTEIN CBG26694"/>
    <property type="match status" value="1"/>
</dbReference>
<keyword evidence="10" id="KW-1185">Reference proteome</keyword>
<evidence type="ECO:0000256" key="4">
    <source>
        <dbReference type="ARBA" id="ARBA00022759"/>
    </source>
</evidence>
<evidence type="ECO:0000313" key="9">
    <source>
        <dbReference type="EMBL" id="GMH00961.1"/>
    </source>
</evidence>
<dbReference type="GO" id="GO:0003964">
    <property type="term" value="F:RNA-directed DNA polymerase activity"/>
    <property type="evidence" value="ECO:0007669"/>
    <property type="project" value="UniProtKB-KW"/>
</dbReference>
<accession>A0AAD3P7I1</accession>
<evidence type="ECO:0000256" key="1">
    <source>
        <dbReference type="ARBA" id="ARBA00022679"/>
    </source>
</evidence>
<keyword evidence="4" id="KW-0255">Endonuclease</keyword>
<organism evidence="9 10">
    <name type="scientific">Nepenthes gracilis</name>
    <name type="common">Slender pitcher plant</name>
    <dbReference type="NCBI Taxonomy" id="150966"/>
    <lineage>
        <taxon>Eukaryota</taxon>
        <taxon>Viridiplantae</taxon>
        <taxon>Streptophyta</taxon>
        <taxon>Embryophyta</taxon>
        <taxon>Tracheophyta</taxon>
        <taxon>Spermatophyta</taxon>
        <taxon>Magnoliopsida</taxon>
        <taxon>eudicotyledons</taxon>
        <taxon>Gunneridae</taxon>
        <taxon>Pentapetalae</taxon>
        <taxon>Caryophyllales</taxon>
        <taxon>Nepenthaceae</taxon>
        <taxon>Nepenthes</taxon>
    </lineage>
</organism>
<dbReference type="InterPro" id="IPR041588">
    <property type="entry name" value="Integrase_H2C2"/>
</dbReference>
<feature type="domain" description="Reverse transcriptase RNase H-like" evidence="7">
    <location>
        <begin position="42"/>
        <end position="117"/>
    </location>
</feature>
<keyword evidence="3" id="KW-0540">Nuclease</keyword>
<dbReference type="Pfam" id="PF17917">
    <property type="entry name" value="RT_RNaseH"/>
    <property type="match status" value="1"/>
</dbReference>
<reference evidence="9" key="1">
    <citation type="submission" date="2023-05" db="EMBL/GenBank/DDBJ databases">
        <title>Nepenthes gracilis genome sequencing.</title>
        <authorList>
            <person name="Fukushima K."/>
        </authorList>
    </citation>
    <scope>NUCLEOTIDE SEQUENCE</scope>
    <source>
        <strain evidence="9">SING2019-196</strain>
    </source>
</reference>
<dbReference type="GO" id="GO:0004519">
    <property type="term" value="F:endonuclease activity"/>
    <property type="evidence" value="ECO:0007669"/>
    <property type="project" value="UniProtKB-KW"/>
</dbReference>
<proteinExistence type="predicted"/>
<dbReference type="SUPFAM" id="SSF56672">
    <property type="entry name" value="DNA/RNA polymerases"/>
    <property type="match status" value="1"/>
</dbReference>
<comment type="caution">
    <text evidence="9">The sequence shown here is derived from an EMBL/GenBank/DDBJ whole genome shotgun (WGS) entry which is preliminary data.</text>
</comment>
<dbReference type="InterPro" id="IPR043128">
    <property type="entry name" value="Rev_trsase/Diguanyl_cyclase"/>
</dbReference>
<evidence type="ECO:0000256" key="6">
    <source>
        <dbReference type="ARBA" id="ARBA00022918"/>
    </source>
</evidence>
<keyword evidence="5" id="KW-0378">Hydrolase</keyword>
<sequence>MAGYYRWFVKNFSQITLPHMQLTKKEAKFEWISDCEGSFQHGRIVAYGLRQLKDHERNYPTHDLELAAVVSVLKIWRHYLYGERFLVYSDHKSLKYLFSQKELNMRQRRWIEFLKDYDCEIQYEPGKANVVADALSRQPSILAKMQVKQIEMLHCLMYCDVYRYVQGKRMILTYLQVQPEVINEIKGGQANDPFLVNIMNDLNRDSQSDFHVTLDGALRFRDRLCVSDNKELKEKIFKEAHRSRYTIHPGVNKMYQDLKKTFW</sequence>
<evidence type="ECO:0000259" key="7">
    <source>
        <dbReference type="Pfam" id="PF17917"/>
    </source>
</evidence>
<dbReference type="Pfam" id="PF17921">
    <property type="entry name" value="Integrase_H2C2"/>
    <property type="match status" value="1"/>
</dbReference>
<dbReference type="GO" id="GO:0016787">
    <property type="term" value="F:hydrolase activity"/>
    <property type="evidence" value="ECO:0007669"/>
    <property type="project" value="UniProtKB-KW"/>
</dbReference>
<dbReference type="PANTHER" id="PTHR37984:SF5">
    <property type="entry name" value="PROTEIN NYNRIN-LIKE"/>
    <property type="match status" value="1"/>
</dbReference>
<evidence type="ECO:0008006" key="11">
    <source>
        <dbReference type="Google" id="ProtNLM"/>
    </source>
</evidence>
<keyword evidence="6" id="KW-0695">RNA-directed DNA polymerase</keyword>
<evidence type="ECO:0000256" key="5">
    <source>
        <dbReference type="ARBA" id="ARBA00022801"/>
    </source>
</evidence>
<dbReference type="EMBL" id="BSYO01000002">
    <property type="protein sequence ID" value="GMH00961.1"/>
    <property type="molecule type" value="Genomic_DNA"/>
</dbReference>
<dbReference type="InterPro" id="IPR043502">
    <property type="entry name" value="DNA/RNA_pol_sf"/>
</dbReference>
<dbReference type="InterPro" id="IPR050951">
    <property type="entry name" value="Retrovirus_Pol_polyprotein"/>
</dbReference>
<name>A0AAD3P7I1_NEPGR</name>
<dbReference type="AlphaFoldDB" id="A0AAD3P7I1"/>
<keyword evidence="2" id="KW-0548">Nucleotidyltransferase</keyword>
<dbReference type="Gene3D" id="1.10.340.70">
    <property type="match status" value="1"/>
</dbReference>
<dbReference type="Proteomes" id="UP001279734">
    <property type="component" value="Unassembled WGS sequence"/>
</dbReference>
<evidence type="ECO:0000256" key="3">
    <source>
        <dbReference type="ARBA" id="ARBA00022722"/>
    </source>
</evidence>